<comment type="function">
    <text evidence="1">Required for ubiquinone (coenzyme Q) biosynthesis. Binds hydrophobic ubiquinone biosynthetic intermediates via its SCP2 domain and is essential for the stability of the Ubi complex. May constitute a docking platform where Ubi enzymes assemble and access their SCP2-bound polyprenyl substrates.</text>
</comment>
<accession>A0A2J8I1M7</accession>
<dbReference type="RefSeq" id="WP_102966483.1">
    <property type="nucleotide sequence ID" value="NZ_POSK01000008.1"/>
</dbReference>
<comment type="caution">
    <text evidence="4">The sequence shown here is derived from an EMBL/GenBank/DDBJ whole genome shotgun (WGS) entry which is preliminary data.</text>
</comment>
<dbReference type="UniPathway" id="UPA00232"/>
<organism evidence="4 5">
    <name type="scientific">Vibrio diazotrophicus</name>
    <dbReference type="NCBI Taxonomy" id="685"/>
    <lineage>
        <taxon>Bacteria</taxon>
        <taxon>Pseudomonadati</taxon>
        <taxon>Pseudomonadota</taxon>
        <taxon>Gammaproteobacteria</taxon>
        <taxon>Vibrionales</taxon>
        <taxon>Vibrionaceae</taxon>
        <taxon>Vibrio</taxon>
    </lineage>
</organism>
<dbReference type="AlphaFoldDB" id="A0A2J8I1M7"/>
<name>A0A2J8I1M7_VIBDI</name>
<gene>
    <name evidence="1" type="primary">ubiJ</name>
    <name evidence="4" type="ORF">C1N32_13445</name>
</gene>
<evidence type="ECO:0000313" key="5">
    <source>
        <dbReference type="Proteomes" id="UP000236449"/>
    </source>
</evidence>
<keyword evidence="2" id="KW-0175">Coiled coil</keyword>
<dbReference type="SUPFAM" id="SSF55718">
    <property type="entry name" value="SCP-like"/>
    <property type="match status" value="1"/>
</dbReference>
<dbReference type="OrthoDB" id="5801225at2"/>
<dbReference type="EMBL" id="POSK01000008">
    <property type="protein sequence ID" value="PNI04430.1"/>
    <property type="molecule type" value="Genomic_DNA"/>
</dbReference>
<keyword evidence="1" id="KW-0831">Ubiquinone biosynthesis</keyword>
<dbReference type="PANTHER" id="PTHR38693:SF1">
    <property type="entry name" value="UBIQUINONE BIOSYNTHESIS ACCESSORY FACTOR UBIJ"/>
    <property type="match status" value="1"/>
</dbReference>
<dbReference type="Proteomes" id="UP000236449">
    <property type="component" value="Unassembled WGS sequence"/>
</dbReference>
<feature type="domain" description="SCP2" evidence="3">
    <location>
        <begin position="15"/>
        <end position="111"/>
    </location>
</feature>
<feature type="coiled-coil region" evidence="2">
    <location>
        <begin position="180"/>
        <end position="207"/>
    </location>
</feature>
<comment type="pathway">
    <text evidence="1">Cofactor biosynthesis; ubiquinone biosynthesis.</text>
</comment>
<reference evidence="4 5" key="1">
    <citation type="submission" date="2018-01" db="EMBL/GenBank/DDBJ databases">
        <title>Draft genome sequences of six Vibrio diazotrophicus strains isolated from deep-sea sediments of the Baltic Sea.</title>
        <authorList>
            <person name="Castillo D."/>
            <person name="Vandieken V."/>
            <person name="Chiang O."/>
            <person name="Middelboe M."/>
        </authorList>
    </citation>
    <scope>NUCLEOTIDE SEQUENCE [LARGE SCALE GENOMIC DNA]</scope>
    <source>
        <strain evidence="4 5">60.27F</strain>
    </source>
</reference>
<sequence length="210" mass="23565">MPFEPLVTAVIETSLNTLIKDDPNLGRRLARLKGQVIQVHLKELNKTLTFVFSQQIDVLANYEGKPDCYLSLHLSVLPELREQANITKLIKQDKLVLEGDIQLAQKFSQLMTDCKPDIEEWLSRVTGDVVAHTVVQGAKNVGSLLTSQFNKHQNHLAQVLTEEWRVAPAPLEIAYFCDQVDDVKSQAARLEAKLVALLEKISKENAEVAK</sequence>
<dbReference type="InterPro" id="IPR003033">
    <property type="entry name" value="SCP2_sterol-bd_dom"/>
</dbReference>
<dbReference type="Pfam" id="PF02036">
    <property type="entry name" value="SCP2"/>
    <property type="match status" value="1"/>
</dbReference>
<dbReference type="GO" id="GO:0006744">
    <property type="term" value="P:ubiquinone biosynthetic process"/>
    <property type="evidence" value="ECO:0007669"/>
    <property type="project" value="UniProtKB-UniRule"/>
</dbReference>
<comment type="similarity">
    <text evidence="1">Belongs to the UbiJ family.</text>
</comment>
<dbReference type="GO" id="GO:0005737">
    <property type="term" value="C:cytoplasm"/>
    <property type="evidence" value="ECO:0007669"/>
    <property type="project" value="UniProtKB-SubCell"/>
</dbReference>
<dbReference type="InterPro" id="IPR038989">
    <property type="entry name" value="UbiJ"/>
</dbReference>
<evidence type="ECO:0000313" key="4">
    <source>
        <dbReference type="EMBL" id="PNI04430.1"/>
    </source>
</evidence>
<dbReference type="HAMAP" id="MF_02215">
    <property type="entry name" value="UbiJ"/>
    <property type="match status" value="1"/>
</dbReference>
<keyword evidence="1" id="KW-0963">Cytoplasm</keyword>
<evidence type="ECO:0000256" key="1">
    <source>
        <dbReference type="HAMAP-Rule" id="MF_02215"/>
    </source>
</evidence>
<dbReference type="PANTHER" id="PTHR38693">
    <property type="entry name" value="UBIQUINONE BIOSYNTHESIS PROTEIN UBIJ"/>
    <property type="match status" value="1"/>
</dbReference>
<evidence type="ECO:0000259" key="3">
    <source>
        <dbReference type="Pfam" id="PF02036"/>
    </source>
</evidence>
<protein>
    <recommendedName>
        <fullName evidence="1">Ubiquinone biosynthesis accessory factor UbiJ</fullName>
    </recommendedName>
</protein>
<dbReference type="InterPro" id="IPR036527">
    <property type="entry name" value="SCP2_sterol-bd_dom_sf"/>
</dbReference>
<dbReference type="Gene3D" id="3.30.1050.10">
    <property type="entry name" value="SCP2 sterol-binding domain"/>
    <property type="match status" value="1"/>
</dbReference>
<evidence type="ECO:0000256" key="2">
    <source>
        <dbReference type="SAM" id="Coils"/>
    </source>
</evidence>
<comment type="subcellular location">
    <subcellularLocation>
        <location evidence="1">Cytoplasm</location>
    </subcellularLocation>
</comment>
<proteinExistence type="inferred from homology"/>